<keyword evidence="4" id="KW-1185">Reference proteome</keyword>
<feature type="region of interest" description="Disordered" evidence="1">
    <location>
        <begin position="437"/>
        <end position="527"/>
    </location>
</feature>
<feature type="compositionally biased region" description="Acidic residues" evidence="1">
    <location>
        <begin position="662"/>
        <end position="673"/>
    </location>
</feature>
<comment type="caution">
    <text evidence="3">The sequence shown here is derived from an EMBL/GenBank/DDBJ whole genome shotgun (WGS) entry which is preliminary data.</text>
</comment>
<feature type="region of interest" description="Disordered" evidence="1">
    <location>
        <begin position="227"/>
        <end position="416"/>
    </location>
</feature>
<feature type="region of interest" description="Disordered" evidence="1">
    <location>
        <begin position="738"/>
        <end position="848"/>
    </location>
</feature>
<feature type="compositionally biased region" description="Polar residues" evidence="1">
    <location>
        <begin position="1112"/>
        <end position="1125"/>
    </location>
</feature>
<reference evidence="3" key="1">
    <citation type="submission" date="2021-01" db="EMBL/GenBank/DDBJ databases">
        <authorList>
            <person name="Li R."/>
            <person name="Bekaert M."/>
        </authorList>
    </citation>
    <scope>NUCLEOTIDE SEQUENCE</scope>
    <source>
        <strain evidence="3">Farmed</strain>
    </source>
</reference>
<feature type="region of interest" description="Disordered" evidence="1">
    <location>
        <begin position="618"/>
        <end position="637"/>
    </location>
</feature>
<feature type="region of interest" description="Disordered" evidence="1">
    <location>
        <begin position="1272"/>
        <end position="1299"/>
    </location>
</feature>
<feature type="compositionally biased region" description="Basic and acidic residues" evidence="1">
    <location>
        <begin position="385"/>
        <end position="395"/>
    </location>
</feature>
<feature type="region of interest" description="Disordered" evidence="1">
    <location>
        <begin position="937"/>
        <end position="1072"/>
    </location>
</feature>
<feature type="compositionally biased region" description="Basic and acidic residues" evidence="1">
    <location>
        <begin position="291"/>
        <end position="301"/>
    </location>
</feature>
<protein>
    <submittedName>
        <fullName evidence="3">FAM21</fullName>
    </submittedName>
</protein>
<dbReference type="InterPro" id="IPR029341">
    <property type="entry name" value="FAM21/CAPZIP"/>
</dbReference>
<feature type="compositionally biased region" description="Basic and acidic residues" evidence="1">
    <location>
        <begin position="685"/>
        <end position="696"/>
    </location>
</feature>
<feature type="region of interest" description="Disordered" evidence="1">
    <location>
        <begin position="1112"/>
        <end position="1192"/>
    </location>
</feature>
<feature type="compositionally biased region" description="Acidic residues" evidence="1">
    <location>
        <begin position="255"/>
        <end position="265"/>
    </location>
</feature>
<feature type="compositionally biased region" description="Low complexity" evidence="1">
    <location>
        <begin position="597"/>
        <end position="608"/>
    </location>
</feature>
<feature type="compositionally biased region" description="Basic and acidic residues" evidence="1">
    <location>
        <begin position="738"/>
        <end position="754"/>
    </location>
</feature>
<gene>
    <name evidence="3" type="ORF">SPHA_79252</name>
</gene>
<feature type="compositionally biased region" description="Low complexity" evidence="1">
    <location>
        <begin position="1384"/>
        <end position="1393"/>
    </location>
</feature>
<feature type="compositionally biased region" description="Basic and acidic residues" evidence="1">
    <location>
        <begin position="940"/>
        <end position="950"/>
    </location>
</feature>
<feature type="compositionally biased region" description="Low complexity" evidence="1">
    <location>
        <begin position="439"/>
        <end position="452"/>
    </location>
</feature>
<feature type="region of interest" description="Disordered" evidence="1">
    <location>
        <begin position="661"/>
        <end position="725"/>
    </location>
</feature>
<accession>A0A812EU23</accession>
<feature type="compositionally biased region" description="Basic residues" evidence="1">
    <location>
        <begin position="1039"/>
        <end position="1052"/>
    </location>
</feature>
<evidence type="ECO:0000313" key="4">
    <source>
        <dbReference type="Proteomes" id="UP000597762"/>
    </source>
</evidence>
<feature type="compositionally biased region" description="Basic and acidic residues" evidence="1">
    <location>
        <begin position="797"/>
        <end position="807"/>
    </location>
</feature>
<dbReference type="OrthoDB" id="751084at2759"/>
<feature type="domain" description="FAM21/CAPZIP" evidence="2">
    <location>
        <begin position="1012"/>
        <end position="1063"/>
    </location>
</feature>
<feature type="compositionally biased region" description="Polar residues" evidence="1">
    <location>
        <begin position="505"/>
        <end position="515"/>
    </location>
</feature>
<evidence type="ECO:0000313" key="3">
    <source>
        <dbReference type="EMBL" id="CAE1329886.1"/>
    </source>
</evidence>
<proteinExistence type="predicted"/>
<feature type="region of interest" description="Disordered" evidence="1">
    <location>
        <begin position="1343"/>
        <end position="1393"/>
    </location>
</feature>
<dbReference type="Proteomes" id="UP000597762">
    <property type="component" value="Unassembled WGS sequence"/>
</dbReference>
<evidence type="ECO:0000256" key="1">
    <source>
        <dbReference type="SAM" id="MobiDB-lite"/>
    </source>
</evidence>
<feature type="compositionally biased region" description="Acidic residues" evidence="1">
    <location>
        <begin position="767"/>
        <end position="777"/>
    </location>
</feature>
<dbReference type="Pfam" id="PF15255">
    <property type="entry name" value="CAP-ZIP_m"/>
    <property type="match status" value="1"/>
</dbReference>
<sequence>MAPPVAPSPVDVSSETESISTQVLSPAINGPVNDEIKVWERPWTIQEIKAAAGNWSLAGDAGLLLHLQDFSQRILSKTHDIEKQVNNLVHETTMTGVRVNNVFNDFIMLANSQFVENRVYDEDISQKENLPQEKKYKEISKEEKEAQLVTKVVQAVNFGLDVIDQAFEKLDTNAGNSDSEDEESSYGVDPLFEAKDPYLQRSLPYLIGSANFMQDDNVGLLEIFSEEEGGETDHGSISDDSEPEKGKLDQNQSEYTDEDLSSDSDDLLKPKSSKNALKAKYDDSDEEEESKEYLFDSKQSENEDENYYSEKSEGETSKTEDSDEESDEKGNTPEKPQGLIGFQAELAAKLGIPPMESTTIHEKNSKKKERKESVTSVKRSKYKKKRDDYQKDSNSSKESNLPFGAPEEDENSIFGRTGMFSNSKKYLFDDEEEEGGLFDGLSQKSSLKQSSSVKETDSDNYDDLFSAPIKNEPKKTLQDANQKKPSKTKTLFDDDDDDDDDDDLFSSSVSGNKQVSAKAKPKPAVSLFGAEEEKDLFDQHPAKMENSTRAFEKRLHAGSICDQNLNPFAAIMKTQPSSDEEDDKAELSDGDKSLDGSIKSIKSSTSVSSVNKLLEANKLREGHSSSQSSNSLFADEPDSDLFFTKPSVSASRARAKVAGLDLFDDEEEEEESDPFTKTNNARGSADSEKVNQEKKSPATGLFSEGEDDLFSSAKPKESVKKKPAGGVSLLGEVDIFSKLKKAPERKEEAKKVESAKSPPRQSTLSLFDDDEDEDETDTLFNPLSKPAAGVTPTAPKPETKQRTKSLFEDEDVLFGTPEENPSVDLFSSEGPLAPKKKRASIPAPTKSKVTGAATDLFGDSVTKKSEPKKIDSNQLDSASTIATSRTLNIEGVTEDESADSDITKETKSDAAPPLVKKPIGGVSLFGGADPFAEIMKKKKAAESKKEKEENENPATTLVEKSGEEHQALVKESIPPPKIRKPLRVESEQHDSVNQLPIPRPQPPTSFGTDKLESPGVSFDHPPTPQPLQSATVTKERARILSRRRPQSRRARRAAAGSEFDSTDFSPISPMTAVPYMNEEGTFSPVNPIDAMSAPVLYSGKDPFNYKEILNSKTKPSALSTPTQEDTPPKVSAPLLSKESISKEQETDKAVSSPFEDDLFASAAKKMPSKDTVDDTDDLFGPSSVPTDNKKAKDITATTKTDIEASKTEVSLPKCELAKKDIHNDDDDDDDDIFADATISVNKKKDKKIAIKHDDGGGGDDIFASNSVSTKMLGKDSKNGGLKTAGRKIQNNNVTKDDDLFTDDTDIFANLPATKQKEKKTVTTTKSASKPLFQEDIDDIFADSLPSKKESTVRKDNGAPKKSEKPTSNKISSIFDDDDDDTSLFDDPLSVKSK</sequence>
<dbReference type="EMBL" id="CAHIKZ030005563">
    <property type="protein sequence ID" value="CAE1329886.1"/>
    <property type="molecule type" value="Genomic_DNA"/>
</dbReference>
<feature type="compositionally biased region" description="Basic and acidic residues" evidence="1">
    <location>
        <begin position="1345"/>
        <end position="1366"/>
    </location>
</feature>
<feature type="compositionally biased region" description="Basic and acidic residues" evidence="1">
    <location>
        <begin position="231"/>
        <end position="248"/>
    </location>
</feature>
<organism evidence="3 4">
    <name type="scientific">Acanthosepion pharaonis</name>
    <name type="common">Pharaoh cuttlefish</name>
    <name type="synonym">Sepia pharaonis</name>
    <dbReference type="NCBI Taxonomy" id="158019"/>
    <lineage>
        <taxon>Eukaryota</taxon>
        <taxon>Metazoa</taxon>
        <taxon>Spiralia</taxon>
        <taxon>Lophotrochozoa</taxon>
        <taxon>Mollusca</taxon>
        <taxon>Cephalopoda</taxon>
        <taxon>Coleoidea</taxon>
        <taxon>Decapodiformes</taxon>
        <taxon>Sepiida</taxon>
        <taxon>Sepiina</taxon>
        <taxon>Sepiidae</taxon>
        <taxon>Acanthosepion</taxon>
    </lineage>
</organism>
<feature type="compositionally biased region" description="Basic and acidic residues" evidence="1">
    <location>
        <begin position="585"/>
        <end position="594"/>
    </location>
</feature>
<name>A0A812EU23_ACAPH</name>
<feature type="region of interest" description="Disordered" evidence="1">
    <location>
        <begin position="571"/>
        <end position="608"/>
    </location>
</feature>
<feature type="compositionally biased region" description="Basic and acidic residues" evidence="1">
    <location>
        <begin position="1139"/>
        <end position="1148"/>
    </location>
</feature>
<feature type="compositionally biased region" description="Acidic residues" evidence="1">
    <location>
        <begin position="1374"/>
        <end position="1383"/>
    </location>
</feature>
<feature type="region of interest" description="Disordered" evidence="1">
    <location>
        <begin position="886"/>
        <end position="921"/>
    </location>
</feature>
<evidence type="ECO:0000259" key="2">
    <source>
        <dbReference type="Pfam" id="PF15255"/>
    </source>
</evidence>
<feature type="compositionally biased region" description="Basic and acidic residues" evidence="1">
    <location>
        <begin position="308"/>
        <end position="320"/>
    </location>
</feature>
<feature type="compositionally biased region" description="Acidic residues" evidence="1">
    <location>
        <begin position="493"/>
        <end position="504"/>
    </location>
</feature>